<organism evidence="8 9">
    <name type="scientific">Maridesulfovibrio salexigens (strain ATCC 14822 / DSM 2638 / NCIMB 8403 / VKM B-1763)</name>
    <name type="common">Desulfovibrio salexigens</name>
    <dbReference type="NCBI Taxonomy" id="526222"/>
    <lineage>
        <taxon>Bacteria</taxon>
        <taxon>Pseudomonadati</taxon>
        <taxon>Thermodesulfobacteriota</taxon>
        <taxon>Desulfovibrionia</taxon>
        <taxon>Desulfovibrionales</taxon>
        <taxon>Desulfovibrionaceae</taxon>
        <taxon>Maridesulfovibrio</taxon>
    </lineage>
</organism>
<dbReference type="Proteomes" id="UP000002601">
    <property type="component" value="Chromosome"/>
</dbReference>
<gene>
    <name evidence="8" type="ordered locus">Desal_0752</name>
</gene>
<dbReference type="EMBL" id="CP001649">
    <property type="protein sequence ID" value="ACS78818.1"/>
    <property type="molecule type" value="Genomic_DNA"/>
</dbReference>
<evidence type="ECO:0000256" key="4">
    <source>
        <dbReference type="ARBA" id="ARBA00023471"/>
    </source>
</evidence>
<dbReference type="RefSeq" id="WP_015850637.1">
    <property type="nucleotide sequence ID" value="NC_012881.1"/>
</dbReference>
<evidence type="ECO:0000256" key="2">
    <source>
        <dbReference type="ARBA" id="ARBA00023444"/>
    </source>
</evidence>
<dbReference type="STRING" id="526222.Desal_0752"/>
<name>C6BYZ4_MARSD</name>
<feature type="domain" description="Siroheme decarboxylase AsnC-like ligand binding" evidence="6">
    <location>
        <begin position="65"/>
        <end position="151"/>
    </location>
</feature>
<comment type="catalytic activity">
    <reaction evidence="5">
        <text>siroheme + 2 H(+) = 12,18-didecarboxysiroheme + 2 CO2</text>
        <dbReference type="Rhea" id="RHEA:19093"/>
        <dbReference type="ChEBI" id="CHEBI:15378"/>
        <dbReference type="ChEBI" id="CHEBI:16526"/>
        <dbReference type="ChEBI" id="CHEBI:60052"/>
        <dbReference type="ChEBI" id="CHEBI:140497"/>
        <dbReference type="EC" id="4.1.1.111"/>
    </reaction>
</comment>
<comment type="similarity">
    <text evidence="3">Belongs to the Ahb/Nir family.</text>
</comment>
<feature type="domain" description="Siroheme decarboxylase NirL-like HTH" evidence="7">
    <location>
        <begin position="9"/>
        <end position="55"/>
    </location>
</feature>
<dbReference type="HOGENOM" id="CLU_112007_0_1_7"/>
<evidence type="ECO:0000259" key="7">
    <source>
        <dbReference type="Pfam" id="PF22451"/>
    </source>
</evidence>
<dbReference type="OrthoDB" id="9806536at2"/>
<dbReference type="eggNOG" id="COG1522">
    <property type="taxonomic scope" value="Bacteria"/>
</dbReference>
<evidence type="ECO:0000256" key="3">
    <source>
        <dbReference type="ARBA" id="ARBA00023457"/>
    </source>
</evidence>
<dbReference type="PANTHER" id="PTHR43413">
    <property type="entry name" value="TRANSCRIPTIONAL REGULATOR, ASNC FAMILY"/>
    <property type="match status" value="1"/>
</dbReference>
<dbReference type="EC" id="4.1.1.111" evidence="4"/>
<sequence length="161" mass="18344">MAKKFTELEHNILALAGTNLSWSATPYADIAEQVGCSEQEVLDLLSRLKGDKIIRRFGATLRHQKAGYGANAMVAWRVTEDQEPEKVGEFMAARPEISHCYLRLTYEDWPYNLYTMIHGKGPDDCKNVVAELEEQTGITDHCTLRSLKELKKTSMVYFEKK</sequence>
<dbReference type="GO" id="GO:0016829">
    <property type="term" value="F:lyase activity"/>
    <property type="evidence" value="ECO:0007669"/>
    <property type="project" value="UniProtKB-KW"/>
</dbReference>
<dbReference type="InterPro" id="IPR053953">
    <property type="entry name" value="NirdL-like_HTH"/>
</dbReference>
<dbReference type="InterPro" id="IPR040523">
    <property type="entry name" value="AsnC_trans_reg2"/>
</dbReference>
<dbReference type="InterPro" id="IPR050684">
    <property type="entry name" value="HTH-Siroheme_Decarb"/>
</dbReference>
<accession>C6BYZ4</accession>
<evidence type="ECO:0000256" key="5">
    <source>
        <dbReference type="ARBA" id="ARBA00048470"/>
    </source>
</evidence>
<evidence type="ECO:0000313" key="9">
    <source>
        <dbReference type="Proteomes" id="UP000002601"/>
    </source>
</evidence>
<keyword evidence="1" id="KW-0456">Lyase</keyword>
<comment type="pathway">
    <text evidence="2">Porphyrin-containing compound metabolism.</text>
</comment>
<proteinExistence type="inferred from homology"/>
<reference evidence="8 9" key="1">
    <citation type="submission" date="2009-06" db="EMBL/GenBank/DDBJ databases">
        <title>Complete sequence of Desulfovibrio salexigens DSM 2638.</title>
        <authorList>
            <consortium name="US DOE Joint Genome Institute"/>
            <person name="Lucas S."/>
            <person name="Copeland A."/>
            <person name="Lapidus A."/>
            <person name="Glavina del Rio T."/>
            <person name="Tice H."/>
            <person name="Bruce D."/>
            <person name="Goodwin L."/>
            <person name="Pitluck S."/>
            <person name="Munk A.C."/>
            <person name="Brettin T."/>
            <person name="Detter J.C."/>
            <person name="Han C."/>
            <person name="Tapia R."/>
            <person name="Larimer F."/>
            <person name="Land M."/>
            <person name="Hauser L."/>
            <person name="Kyrpides N."/>
            <person name="Anderson I."/>
            <person name="Wall J.D."/>
            <person name="Arkin A.P."/>
            <person name="Dehal P."/>
            <person name="Chivian D."/>
            <person name="Giles B."/>
            <person name="Hazen T.C."/>
        </authorList>
    </citation>
    <scope>NUCLEOTIDE SEQUENCE [LARGE SCALE GENOMIC DNA]</scope>
    <source>
        <strain evidence="9">ATCC 14822 / DSM 2638 / NCIMB 8403 / VKM B-1763</strain>
    </source>
</reference>
<dbReference type="PANTHER" id="PTHR43413:SF1">
    <property type="entry name" value="SIROHEME DECARBOXYLASE NIRL SUBUNIT"/>
    <property type="match status" value="1"/>
</dbReference>
<dbReference type="Pfam" id="PF22451">
    <property type="entry name" value="NirdL-like_HTH"/>
    <property type="match status" value="1"/>
</dbReference>
<evidence type="ECO:0000256" key="1">
    <source>
        <dbReference type="ARBA" id="ARBA00023239"/>
    </source>
</evidence>
<evidence type="ECO:0000313" key="8">
    <source>
        <dbReference type="EMBL" id="ACS78818.1"/>
    </source>
</evidence>
<evidence type="ECO:0000259" key="6">
    <source>
        <dbReference type="Pfam" id="PF17805"/>
    </source>
</evidence>
<dbReference type="AlphaFoldDB" id="C6BYZ4"/>
<protein>
    <recommendedName>
        <fullName evidence="4">siroheme decarboxylase</fullName>
        <ecNumber evidence="4">4.1.1.111</ecNumber>
    </recommendedName>
</protein>
<keyword evidence="9" id="KW-1185">Reference proteome</keyword>
<dbReference type="Pfam" id="PF17805">
    <property type="entry name" value="AsnC_trans_reg2"/>
    <property type="match status" value="1"/>
</dbReference>
<dbReference type="KEGG" id="dsa:Desal_0752"/>
<dbReference type="Gene3D" id="3.30.70.3460">
    <property type="match status" value="1"/>
</dbReference>